<feature type="non-terminal residue" evidence="2">
    <location>
        <position position="1"/>
    </location>
</feature>
<dbReference type="Gene3D" id="1.10.101.10">
    <property type="entry name" value="PGBD-like superfamily/PGBD"/>
    <property type="match status" value="1"/>
</dbReference>
<feature type="non-terminal residue" evidence="2">
    <location>
        <position position="429"/>
    </location>
</feature>
<dbReference type="InterPro" id="IPR036365">
    <property type="entry name" value="PGBD-like_sf"/>
</dbReference>
<organism evidence="2">
    <name type="scientific">marine metagenome</name>
    <dbReference type="NCBI Taxonomy" id="408172"/>
    <lineage>
        <taxon>unclassified sequences</taxon>
        <taxon>metagenomes</taxon>
        <taxon>ecological metagenomes</taxon>
    </lineage>
</organism>
<evidence type="ECO:0000259" key="1">
    <source>
        <dbReference type="Pfam" id="PF01471"/>
    </source>
</evidence>
<dbReference type="PANTHER" id="PTHR35894:SF1">
    <property type="entry name" value="PHOSPHORIBULOKINASE _ URIDINE KINASE FAMILY"/>
    <property type="match status" value="1"/>
</dbReference>
<reference evidence="2" key="1">
    <citation type="submission" date="2018-05" db="EMBL/GenBank/DDBJ databases">
        <authorList>
            <person name="Lanie J.A."/>
            <person name="Ng W.-L."/>
            <person name="Kazmierczak K.M."/>
            <person name="Andrzejewski T.M."/>
            <person name="Davidsen T.M."/>
            <person name="Wayne K.J."/>
            <person name="Tettelin H."/>
            <person name="Glass J.I."/>
            <person name="Rusch D."/>
            <person name="Podicherti R."/>
            <person name="Tsui H.-C.T."/>
            <person name="Winkler M.E."/>
        </authorList>
    </citation>
    <scope>NUCLEOTIDE SEQUENCE</scope>
</reference>
<feature type="domain" description="Peptidoglycan binding-like" evidence="1">
    <location>
        <begin position="364"/>
        <end position="414"/>
    </location>
</feature>
<dbReference type="Gene3D" id="3.90.70.10">
    <property type="entry name" value="Cysteine proteinases"/>
    <property type="match status" value="1"/>
</dbReference>
<accession>A0A382K1L2</accession>
<dbReference type="EMBL" id="UINC01077338">
    <property type="protein sequence ID" value="SVC17372.1"/>
    <property type="molecule type" value="Genomic_DNA"/>
</dbReference>
<dbReference type="InterPro" id="IPR052026">
    <property type="entry name" value="ExeA_AAA_ATPase_DNA-bind"/>
</dbReference>
<dbReference type="SUPFAM" id="SSF52540">
    <property type="entry name" value="P-loop containing nucleoside triphosphate hydrolases"/>
    <property type="match status" value="1"/>
</dbReference>
<dbReference type="SUPFAM" id="SSF47090">
    <property type="entry name" value="PGBD-like"/>
    <property type="match status" value="1"/>
</dbReference>
<dbReference type="PANTHER" id="PTHR35894">
    <property type="entry name" value="GENERAL SECRETION PATHWAY PROTEIN A-RELATED"/>
    <property type="match status" value="1"/>
</dbReference>
<dbReference type="Pfam" id="PF01471">
    <property type="entry name" value="PG_binding_1"/>
    <property type="match status" value="1"/>
</dbReference>
<evidence type="ECO:0000313" key="2">
    <source>
        <dbReference type="EMBL" id="SVC17372.1"/>
    </source>
</evidence>
<dbReference type="InterPro" id="IPR027417">
    <property type="entry name" value="P-loop_NTPase"/>
</dbReference>
<sequence length="429" mass="48635">QPELDQLLKKSELRQLRQRITISWELLPLNRDETRGYIQHRINVALGKGRVQFARSAVELIFKYSHGIPRMINVLADRSLLIAYTMNTKKITPKIVRPAVKDVGGLNPLPTWINTLWKSILPGLLALSILLFGANYFMLPDFNKDNREEKDINLLIKENPIIPNNHISSKPQVSIIDLPQAGPLTLKKPGPITPEHEANAPDQTLTTELLKARRIPSIKPLIISQQDKLVTYLASLSLNESRLEATNWVLKKWNIDIASYQNKGESLLQSIAEEQKLLAYDLNANFDKLAILNYPAILEIALPNAQGTKYLSLVSIKGEDGIFGSVDQIEMPLKTIDLMWTHKAIILWKDFENLPEYFGTGFKGKQAIWLQKNLRLLGFFKGREAPSYGPSTQLSVAKFQRKHHIKDDGQFGTESKIMLYGLSNIYQTP</sequence>
<name>A0A382K1L2_9ZZZZ</name>
<proteinExistence type="predicted"/>
<dbReference type="InterPro" id="IPR036366">
    <property type="entry name" value="PGBDSf"/>
</dbReference>
<dbReference type="AlphaFoldDB" id="A0A382K1L2"/>
<gene>
    <name evidence="2" type="ORF">METZ01_LOCUS270226</name>
</gene>
<dbReference type="InterPro" id="IPR002477">
    <property type="entry name" value="Peptidoglycan-bd-like"/>
</dbReference>
<protein>
    <recommendedName>
        <fullName evidence="1">Peptidoglycan binding-like domain-containing protein</fullName>
    </recommendedName>
</protein>